<name>A0A1S3ZQ42_TOBAC</name>
<dbReference type="OrthoDB" id="1034868at2759"/>
<proteinExistence type="predicted"/>
<dbReference type="Pfam" id="PF00646">
    <property type="entry name" value="F-box"/>
    <property type="match status" value="1"/>
</dbReference>
<dbReference type="PaxDb" id="4097-A0A1S3ZQ42"/>
<evidence type="ECO:0000313" key="3">
    <source>
        <dbReference type="RefSeq" id="XP_016466373.1"/>
    </source>
</evidence>
<feature type="domain" description="F-box" evidence="2">
    <location>
        <begin position="39"/>
        <end position="79"/>
    </location>
</feature>
<dbReference type="InterPro" id="IPR001810">
    <property type="entry name" value="F-box_dom"/>
</dbReference>
<gene>
    <name evidence="3" type="primary">LOC107789120</name>
</gene>
<evidence type="ECO:0000256" key="1">
    <source>
        <dbReference type="SAM" id="MobiDB-lite"/>
    </source>
</evidence>
<dbReference type="Gene3D" id="3.80.10.10">
    <property type="entry name" value="Ribonuclease Inhibitor"/>
    <property type="match status" value="1"/>
</dbReference>
<dbReference type="KEGG" id="nta:107789120"/>
<dbReference type="OMA" id="LDINRQY"/>
<dbReference type="SMART" id="SM00256">
    <property type="entry name" value="FBOX"/>
    <property type="match status" value="1"/>
</dbReference>
<accession>A0A1S3ZQ42</accession>
<dbReference type="AlphaFoldDB" id="A0A1S3ZQ42"/>
<dbReference type="CDD" id="cd22160">
    <property type="entry name" value="F-box_AtFBL13-like"/>
    <property type="match status" value="1"/>
</dbReference>
<dbReference type="STRING" id="4097.A0A1S3ZQ42"/>
<organism evidence="3">
    <name type="scientific">Nicotiana tabacum</name>
    <name type="common">Common tobacco</name>
    <dbReference type="NCBI Taxonomy" id="4097"/>
    <lineage>
        <taxon>Eukaryota</taxon>
        <taxon>Viridiplantae</taxon>
        <taxon>Streptophyta</taxon>
        <taxon>Embryophyta</taxon>
        <taxon>Tracheophyta</taxon>
        <taxon>Spermatophyta</taxon>
        <taxon>Magnoliopsida</taxon>
        <taxon>eudicotyledons</taxon>
        <taxon>Gunneridae</taxon>
        <taxon>Pentapetalae</taxon>
        <taxon>asterids</taxon>
        <taxon>lamiids</taxon>
        <taxon>Solanales</taxon>
        <taxon>Solanaceae</taxon>
        <taxon>Nicotianoideae</taxon>
        <taxon>Nicotianeae</taxon>
        <taxon>Nicotiana</taxon>
    </lineage>
</organism>
<dbReference type="InterPro" id="IPR032675">
    <property type="entry name" value="LRR_dom_sf"/>
</dbReference>
<evidence type="ECO:0000259" key="2">
    <source>
        <dbReference type="SMART" id="SM00256"/>
    </source>
</evidence>
<feature type="region of interest" description="Disordered" evidence="1">
    <location>
        <begin position="1"/>
        <end position="26"/>
    </location>
</feature>
<reference evidence="3" key="1">
    <citation type="submission" date="2025-08" db="UniProtKB">
        <authorList>
            <consortium name="RefSeq"/>
        </authorList>
    </citation>
    <scope>IDENTIFICATION</scope>
</reference>
<dbReference type="InterPro" id="IPR053781">
    <property type="entry name" value="F-box_AtFBL13-like"/>
</dbReference>
<dbReference type="Pfam" id="PF24758">
    <property type="entry name" value="LRR_At5g56370"/>
    <property type="match status" value="1"/>
</dbReference>
<protein>
    <submittedName>
        <fullName evidence="3">F-box/LRR-repeat protein At3g26922</fullName>
    </submittedName>
</protein>
<dbReference type="InterPro" id="IPR055411">
    <property type="entry name" value="LRR_FXL15/At3g58940/PEG3-like"/>
</dbReference>
<dbReference type="SUPFAM" id="SSF81383">
    <property type="entry name" value="F-box domain"/>
    <property type="match status" value="1"/>
</dbReference>
<sequence>MDSLKEGDSRSSNLGESMSKKRKGGVSGVEETLDRVSQLPDALLVQILSLLPTKDAVASCVLSKRWCYLWYSIYNFLFINSDYRTENFIYFVDHVLTHCTSSNIKKFQLNFDYMTRWNFDLETIRWISFAVERKVEDVILCSDDEELTYKLPLSMGTCSSLITLNLSRWVFDKRLAIAWNSLKSLKLDLISLDDDDIVNLLSGCPAMETLELFFFRGFRRLEITSSNLKRLTLAGHWRPDFENDTSLEIMAPYLQHLEISGNLYNLMCRLVNVSSLVNAKLTFNITCIKSIQSGEYDNDVEEATCGDYHQVLRTLVQDYLHKLSYATELSIGTCFREVLCASQFEGVPWVLIPDLKCKYLTLELHIGNFNLHGLAGLLRASPNAETLNIDIAITLFGSPCRFESKYLGKVDNANIERRISSFPFPNLKIVKIGISVEMCLKYNFAWQFKKLFELSKFLLKIATVLEKFIITSERRKCRRCSMNCESRLLSQLTEKLLRCARSSANPVFIFQE</sequence>
<dbReference type="InterPro" id="IPR050232">
    <property type="entry name" value="FBL13/AtMIF1-like"/>
</dbReference>
<dbReference type="Gene3D" id="1.20.1280.50">
    <property type="match status" value="1"/>
</dbReference>
<dbReference type="PANTHER" id="PTHR31900:SF30">
    <property type="entry name" value="SUPERFAMILY PROTEIN, PUTATIVE-RELATED"/>
    <property type="match status" value="1"/>
</dbReference>
<dbReference type="RefSeq" id="XP_016466373.1">
    <property type="nucleotide sequence ID" value="XM_016610887.1"/>
</dbReference>
<dbReference type="PANTHER" id="PTHR31900">
    <property type="entry name" value="F-BOX/RNI SUPERFAMILY PROTEIN-RELATED"/>
    <property type="match status" value="1"/>
</dbReference>
<dbReference type="InterPro" id="IPR036047">
    <property type="entry name" value="F-box-like_dom_sf"/>
</dbReference>
<dbReference type="SUPFAM" id="SSF52047">
    <property type="entry name" value="RNI-like"/>
    <property type="match status" value="1"/>
</dbReference>